<dbReference type="OMA" id="LENFPWR"/>
<dbReference type="GO" id="GO:0009408">
    <property type="term" value="P:response to heat"/>
    <property type="evidence" value="ECO:0007669"/>
    <property type="project" value="TreeGrafter"/>
</dbReference>
<dbReference type="RefSeq" id="XP_009056338.1">
    <property type="nucleotide sequence ID" value="XM_009058090.1"/>
</dbReference>
<organism evidence="4 5">
    <name type="scientific">Lottia gigantea</name>
    <name type="common">Giant owl limpet</name>
    <dbReference type="NCBI Taxonomy" id="225164"/>
    <lineage>
        <taxon>Eukaryota</taxon>
        <taxon>Metazoa</taxon>
        <taxon>Spiralia</taxon>
        <taxon>Lophotrochozoa</taxon>
        <taxon>Mollusca</taxon>
        <taxon>Gastropoda</taxon>
        <taxon>Patellogastropoda</taxon>
        <taxon>Lottioidea</taxon>
        <taxon>Lottiidae</taxon>
        <taxon>Lottia</taxon>
    </lineage>
</organism>
<dbReference type="InterPro" id="IPR001436">
    <property type="entry name" value="Alpha-crystallin/sHSP_animal"/>
</dbReference>
<dbReference type="InterPro" id="IPR002068">
    <property type="entry name" value="A-crystallin/Hsp20_dom"/>
</dbReference>
<dbReference type="Pfam" id="PF00011">
    <property type="entry name" value="HSP20"/>
    <property type="match status" value="1"/>
</dbReference>
<dbReference type="SUPFAM" id="SSF49764">
    <property type="entry name" value="HSP20-like chaperones"/>
    <property type="match status" value="1"/>
</dbReference>
<dbReference type="Proteomes" id="UP000030746">
    <property type="component" value="Unassembled WGS sequence"/>
</dbReference>
<comment type="similarity">
    <text evidence="1 2">Belongs to the small heat shock protein (HSP20) family.</text>
</comment>
<evidence type="ECO:0000256" key="2">
    <source>
        <dbReference type="RuleBase" id="RU003616"/>
    </source>
</evidence>
<dbReference type="HOGENOM" id="CLU_095001_7_2_1"/>
<evidence type="ECO:0000256" key="1">
    <source>
        <dbReference type="PROSITE-ProRule" id="PRU00285"/>
    </source>
</evidence>
<evidence type="ECO:0000313" key="5">
    <source>
        <dbReference type="Proteomes" id="UP000030746"/>
    </source>
</evidence>
<accession>V4BVS7</accession>
<dbReference type="AlphaFoldDB" id="V4BVS7"/>
<dbReference type="OrthoDB" id="10060792at2759"/>
<feature type="domain" description="SHSP" evidence="3">
    <location>
        <begin position="1"/>
        <end position="106"/>
    </location>
</feature>
<dbReference type="CDD" id="cd06526">
    <property type="entry name" value="metazoan_ACD"/>
    <property type="match status" value="1"/>
</dbReference>
<dbReference type="InterPro" id="IPR008978">
    <property type="entry name" value="HSP20-like_chaperone"/>
</dbReference>
<dbReference type="GO" id="GO:0005737">
    <property type="term" value="C:cytoplasm"/>
    <property type="evidence" value="ECO:0007669"/>
    <property type="project" value="TreeGrafter"/>
</dbReference>
<sequence length="107" mass="11828">MKKLRDPIVKKDDGSEALELQLDVSNFKPEEITVTTSGKQLSVHAKHEEKTGNSSVYQEFNRSFTLPDGVKPDTVQSTLSKDGILSITGPVDRALEGPKKIPIEHKK</sequence>
<evidence type="ECO:0000259" key="3">
    <source>
        <dbReference type="PROSITE" id="PS01031"/>
    </source>
</evidence>
<proteinExistence type="inferred from homology"/>
<reference evidence="4 5" key="1">
    <citation type="journal article" date="2013" name="Nature">
        <title>Insights into bilaterian evolution from three spiralian genomes.</title>
        <authorList>
            <person name="Simakov O."/>
            <person name="Marletaz F."/>
            <person name="Cho S.J."/>
            <person name="Edsinger-Gonzales E."/>
            <person name="Havlak P."/>
            <person name="Hellsten U."/>
            <person name="Kuo D.H."/>
            <person name="Larsson T."/>
            <person name="Lv J."/>
            <person name="Arendt D."/>
            <person name="Savage R."/>
            <person name="Osoegawa K."/>
            <person name="de Jong P."/>
            <person name="Grimwood J."/>
            <person name="Chapman J.A."/>
            <person name="Shapiro H."/>
            <person name="Aerts A."/>
            <person name="Otillar R.P."/>
            <person name="Terry A.Y."/>
            <person name="Boore J.L."/>
            <person name="Grigoriev I.V."/>
            <person name="Lindberg D.R."/>
            <person name="Seaver E.C."/>
            <person name="Weisblat D.A."/>
            <person name="Putnam N.H."/>
            <person name="Rokhsar D.S."/>
        </authorList>
    </citation>
    <scope>NUCLEOTIDE SEQUENCE [LARGE SCALE GENOMIC DNA]</scope>
</reference>
<protein>
    <recommendedName>
        <fullName evidence="3">SHSP domain-containing protein</fullName>
    </recommendedName>
</protein>
<dbReference type="PRINTS" id="PR00299">
    <property type="entry name" value="ACRYSTALLIN"/>
</dbReference>
<dbReference type="GO" id="GO:0042026">
    <property type="term" value="P:protein refolding"/>
    <property type="evidence" value="ECO:0007669"/>
    <property type="project" value="TreeGrafter"/>
</dbReference>
<dbReference type="CTD" id="20231801"/>
<dbReference type="KEGG" id="lgi:LOTGIDRAFT_119948"/>
<dbReference type="GeneID" id="20231801"/>
<dbReference type="PANTHER" id="PTHR45640">
    <property type="entry name" value="HEAT SHOCK PROTEIN HSP-12.2-RELATED"/>
    <property type="match status" value="1"/>
</dbReference>
<dbReference type="EMBL" id="KB201977">
    <property type="protein sequence ID" value="ESO93139.1"/>
    <property type="molecule type" value="Genomic_DNA"/>
</dbReference>
<name>V4BVS7_LOTGI</name>
<dbReference type="GO" id="GO:0005634">
    <property type="term" value="C:nucleus"/>
    <property type="evidence" value="ECO:0007669"/>
    <property type="project" value="TreeGrafter"/>
</dbReference>
<keyword evidence="5" id="KW-1185">Reference proteome</keyword>
<dbReference type="PROSITE" id="PS01031">
    <property type="entry name" value="SHSP"/>
    <property type="match status" value="1"/>
</dbReference>
<dbReference type="GO" id="GO:0051082">
    <property type="term" value="F:unfolded protein binding"/>
    <property type="evidence" value="ECO:0007669"/>
    <property type="project" value="TreeGrafter"/>
</dbReference>
<dbReference type="PANTHER" id="PTHR45640:SF26">
    <property type="entry name" value="RE23625P"/>
    <property type="match status" value="1"/>
</dbReference>
<dbReference type="Gene3D" id="2.60.40.790">
    <property type="match status" value="1"/>
</dbReference>
<evidence type="ECO:0000313" key="4">
    <source>
        <dbReference type="EMBL" id="ESO93139.1"/>
    </source>
</evidence>
<dbReference type="STRING" id="225164.V4BVS7"/>
<gene>
    <name evidence="4" type="ORF">LOTGIDRAFT_119948</name>
</gene>